<proteinExistence type="predicted"/>
<protein>
    <submittedName>
        <fullName evidence="2">Uncharacterized protein</fullName>
    </submittedName>
</protein>
<dbReference type="EMBL" id="BARU01049679">
    <property type="protein sequence ID" value="GAH95382.1"/>
    <property type="molecule type" value="Genomic_DNA"/>
</dbReference>
<reference evidence="2" key="1">
    <citation type="journal article" date="2014" name="Front. Microbiol.">
        <title>High frequency of phylogenetically diverse reductive dehalogenase-homologous genes in deep subseafloor sedimentary metagenomes.</title>
        <authorList>
            <person name="Kawai M."/>
            <person name="Futagami T."/>
            <person name="Toyoda A."/>
            <person name="Takaki Y."/>
            <person name="Nishi S."/>
            <person name="Hori S."/>
            <person name="Arai W."/>
            <person name="Tsubouchi T."/>
            <person name="Morono Y."/>
            <person name="Uchiyama I."/>
            <person name="Ito T."/>
            <person name="Fujiyama A."/>
            <person name="Inagaki F."/>
            <person name="Takami H."/>
        </authorList>
    </citation>
    <scope>NUCLEOTIDE SEQUENCE</scope>
    <source>
        <strain evidence="2">Expedition CK06-06</strain>
    </source>
</reference>
<feature type="region of interest" description="Disordered" evidence="1">
    <location>
        <begin position="1"/>
        <end position="30"/>
    </location>
</feature>
<evidence type="ECO:0000256" key="1">
    <source>
        <dbReference type="SAM" id="MobiDB-lite"/>
    </source>
</evidence>
<comment type="caution">
    <text evidence="2">The sequence shown here is derived from an EMBL/GenBank/DDBJ whole genome shotgun (WGS) entry which is preliminary data.</text>
</comment>
<name>X1JMS4_9ZZZZ</name>
<gene>
    <name evidence="2" type="ORF">S03H2_72960</name>
</gene>
<feature type="non-terminal residue" evidence="2">
    <location>
        <position position="1"/>
    </location>
</feature>
<evidence type="ECO:0000313" key="2">
    <source>
        <dbReference type="EMBL" id="GAH95382.1"/>
    </source>
</evidence>
<dbReference type="AlphaFoldDB" id="X1JMS4"/>
<organism evidence="2">
    <name type="scientific">marine sediment metagenome</name>
    <dbReference type="NCBI Taxonomy" id="412755"/>
    <lineage>
        <taxon>unclassified sequences</taxon>
        <taxon>metagenomes</taxon>
        <taxon>ecological metagenomes</taxon>
    </lineage>
</organism>
<accession>X1JMS4</accession>
<sequence>LSQLPAQRWAPGKLQEGASLFDPEIQNDQQ</sequence>